<keyword evidence="1" id="KW-0472">Membrane</keyword>
<sequence>MKTLQDSISCIAVALLFWLTLAFFGIFLCGCFSLIEISTVATATTGLQVFALLFIGGLFTLIGSMGIGKIVNELLKA</sequence>
<evidence type="ECO:0000313" key="2">
    <source>
        <dbReference type="EMBL" id="SVB16064.1"/>
    </source>
</evidence>
<protein>
    <submittedName>
        <fullName evidence="2">Uncharacterized protein</fullName>
    </submittedName>
</protein>
<feature type="transmembrane region" description="Helical" evidence="1">
    <location>
        <begin position="47"/>
        <end position="67"/>
    </location>
</feature>
<dbReference type="AlphaFoldDB" id="A0A382BQX3"/>
<keyword evidence="1" id="KW-1133">Transmembrane helix</keyword>
<evidence type="ECO:0000256" key="1">
    <source>
        <dbReference type="SAM" id="Phobius"/>
    </source>
</evidence>
<dbReference type="EMBL" id="UINC01030907">
    <property type="protein sequence ID" value="SVB16064.1"/>
    <property type="molecule type" value="Genomic_DNA"/>
</dbReference>
<proteinExistence type="predicted"/>
<dbReference type="PROSITE" id="PS51257">
    <property type="entry name" value="PROKAR_LIPOPROTEIN"/>
    <property type="match status" value="1"/>
</dbReference>
<accession>A0A382BQX3</accession>
<keyword evidence="1" id="KW-0812">Transmembrane</keyword>
<gene>
    <name evidence="2" type="ORF">METZ01_LOCUS168918</name>
</gene>
<feature type="transmembrane region" description="Helical" evidence="1">
    <location>
        <begin position="12"/>
        <end position="35"/>
    </location>
</feature>
<reference evidence="2" key="1">
    <citation type="submission" date="2018-05" db="EMBL/GenBank/DDBJ databases">
        <authorList>
            <person name="Lanie J.A."/>
            <person name="Ng W.-L."/>
            <person name="Kazmierczak K.M."/>
            <person name="Andrzejewski T.M."/>
            <person name="Davidsen T.M."/>
            <person name="Wayne K.J."/>
            <person name="Tettelin H."/>
            <person name="Glass J.I."/>
            <person name="Rusch D."/>
            <person name="Podicherti R."/>
            <person name="Tsui H.-C.T."/>
            <person name="Winkler M.E."/>
        </authorList>
    </citation>
    <scope>NUCLEOTIDE SEQUENCE</scope>
</reference>
<name>A0A382BQX3_9ZZZZ</name>
<organism evidence="2">
    <name type="scientific">marine metagenome</name>
    <dbReference type="NCBI Taxonomy" id="408172"/>
    <lineage>
        <taxon>unclassified sequences</taxon>
        <taxon>metagenomes</taxon>
        <taxon>ecological metagenomes</taxon>
    </lineage>
</organism>